<feature type="signal peptide" evidence="3">
    <location>
        <begin position="1"/>
        <end position="33"/>
    </location>
</feature>
<evidence type="ECO:0008006" key="6">
    <source>
        <dbReference type="Google" id="ProtNLM"/>
    </source>
</evidence>
<dbReference type="OrthoDB" id="9872925at2"/>
<evidence type="ECO:0000313" key="5">
    <source>
        <dbReference type="Proteomes" id="UP000199236"/>
    </source>
</evidence>
<feature type="chain" id="PRO_5011544344" description="YbgF trimerisation domain-containing protein" evidence="3">
    <location>
        <begin position="34"/>
        <end position="215"/>
    </location>
</feature>
<evidence type="ECO:0000256" key="3">
    <source>
        <dbReference type="SAM" id="SignalP"/>
    </source>
</evidence>
<dbReference type="RefSeq" id="WP_139229282.1">
    <property type="nucleotide sequence ID" value="NZ_FOVR01000007.1"/>
</dbReference>
<feature type="region of interest" description="Disordered" evidence="2">
    <location>
        <begin position="108"/>
        <end position="198"/>
    </location>
</feature>
<protein>
    <recommendedName>
        <fullName evidence="6">YbgF trimerisation domain-containing protein</fullName>
    </recommendedName>
</protein>
<reference evidence="4 5" key="1">
    <citation type="submission" date="2016-10" db="EMBL/GenBank/DDBJ databases">
        <authorList>
            <person name="de Groot N.N."/>
        </authorList>
    </citation>
    <scope>NUCLEOTIDE SEQUENCE [LARGE SCALE GENOMIC DNA]</scope>
    <source>
        <strain evidence="4 5">CGMCC 1.9157</strain>
    </source>
</reference>
<dbReference type="AlphaFoldDB" id="A0A1I5HT12"/>
<sequence length="215" mass="22854">MVSQSDLGMKRLFSCRVLFASLFLMSSGQLSLAQSSNDKAVPQVEQAPMDEDWHNEVSTKALLSELTRLATQLEEQRKENASLAAKVDRLTKRLDGMQTQLANAGYGATAPKMLPEDLDSGSGAISLSDDPAPEASTTDAASPKALPLAGASTNSDGATIGKQEAAKEGAVERAPLTPLDAPEGTGTTRRSPEEGGYFSRLVKKSEKVIDQITDW</sequence>
<feature type="coiled-coil region" evidence="1">
    <location>
        <begin position="59"/>
        <end position="100"/>
    </location>
</feature>
<name>A0A1I5HT12_9HYPH</name>
<dbReference type="EMBL" id="FOVR01000007">
    <property type="protein sequence ID" value="SFO51403.1"/>
    <property type="molecule type" value="Genomic_DNA"/>
</dbReference>
<dbReference type="Proteomes" id="UP000199236">
    <property type="component" value="Unassembled WGS sequence"/>
</dbReference>
<keyword evidence="3" id="KW-0732">Signal</keyword>
<evidence type="ECO:0000256" key="2">
    <source>
        <dbReference type="SAM" id="MobiDB-lite"/>
    </source>
</evidence>
<organism evidence="4 5">
    <name type="scientific">Cohaesibacter marisflavi</name>
    <dbReference type="NCBI Taxonomy" id="655353"/>
    <lineage>
        <taxon>Bacteria</taxon>
        <taxon>Pseudomonadati</taxon>
        <taxon>Pseudomonadota</taxon>
        <taxon>Alphaproteobacteria</taxon>
        <taxon>Hyphomicrobiales</taxon>
        <taxon>Cohaesibacteraceae</taxon>
    </lineage>
</organism>
<proteinExistence type="predicted"/>
<evidence type="ECO:0000313" key="4">
    <source>
        <dbReference type="EMBL" id="SFO51403.1"/>
    </source>
</evidence>
<accession>A0A1I5HT12</accession>
<gene>
    <name evidence="4" type="ORF">SAMN04488056_107113</name>
</gene>
<keyword evidence="1" id="KW-0175">Coiled coil</keyword>
<keyword evidence="5" id="KW-1185">Reference proteome</keyword>
<evidence type="ECO:0000256" key="1">
    <source>
        <dbReference type="SAM" id="Coils"/>
    </source>
</evidence>